<sequence length="453" mass="50840">MSNSLPFEVLFEIFNLCRLTGEDDPEVPHLVNIASVCRQWRGVSLADPRLWSFIALEGERKSNAPLVRQWIERSQSSPLTISLRYLTTQAARDILPLLLEHLPRWKSFNLSYAAGCEEASYSPFAMPTFPSGSSPAPILEQVAILNDTIVTEDHSRPFSPWPLAFQSPALRRVSWTCNDCNDCDGYCHCAHPMMNINVNVFERLTHISSPFAFDNGFLDMLSHCHGLEVLDIPELRLEYSFGNQNTFTMMHDGLITLPHLRALKVSSACHGITALCDQLTLPAMSELGLQALRGRSKFPLRSVTALLDRSSSTLRVLNLLVSYTADDAEILKLLASPGLKSVEELEIRKMARVDKIAEGLRCNPGEPALLPCLNKLTLEAQESEDGLLSKMVDTRKETLKKVSLSLNPSQVLRSADNVDWRFFEELLKTGFDVFYFYAWRILSHKALGMKVAV</sequence>
<feature type="domain" description="F-box" evidence="1">
    <location>
        <begin position="3"/>
        <end position="54"/>
    </location>
</feature>
<dbReference type="EMBL" id="JBBXMP010000058">
    <property type="protein sequence ID" value="KAL0064710.1"/>
    <property type="molecule type" value="Genomic_DNA"/>
</dbReference>
<accession>A0ABR2ZSS4</accession>
<dbReference type="SUPFAM" id="SSF81383">
    <property type="entry name" value="F-box domain"/>
    <property type="match status" value="1"/>
</dbReference>
<keyword evidence="3" id="KW-1185">Reference proteome</keyword>
<organism evidence="2 3">
    <name type="scientific">Marasmius tenuissimus</name>
    <dbReference type="NCBI Taxonomy" id="585030"/>
    <lineage>
        <taxon>Eukaryota</taxon>
        <taxon>Fungi</taxon>
        <taxon>Dikarya</taxon>
        <taxon>Basidiomycota</taxon>
        <taxon>Agaricomycotina</taxon>
        <taxon>Agaricomycetes</taxon>
        <taxon>Agaricomycetidae</taxon>
        <taxon>Agaricales</taxon>
        <taxon>Marasmiineae</taxon>
        <taxon>Marasmiaceae</taxon>
        <taxon>Marasmius</taxon>
    </lineage>
</organism>
<evidence type="ECO:0000259" key="1">
    <source>
        <dbReference type="Pfam" id="PF12937"/>
    </source>
</evidence>
<dbReference type="InterPro" id="IPR001810">
    <property type="entry name" value="F-box_dom"/>
</dbReference>
<gene>
    <name evidence="2" type="ORF">AAF712_008408</name>
</gene>
<protein>
    <recommendedName>
        <fullName evidence="1">F-box domain-containing protein</fullName>
    </recommendedName>
</protein>
<evidence type="ECO:0000313" key="3">
    <source>
        <dbReference type="Proteomes" id="UP001437256"/>
    </source>
</evidence>
<dbReference type="InterPro" id="IPR036047">
    <property type="entry name" value="F-box-like_dom_sf"/>
</dbReference>
<name>A0ABR2ZSS4_9AGAR</name>
<reference evidence="2 3" key="1">
    <citation type="submission" date="2024-05" db="EMBL/GenBank/DDBJ databases">
        <title>A draft genome resource for the thread blight pathogen Marasmius tenuissimus strain MS-2.</title>
        <authorList>
            <person name="Yulfo-Soto G.E."/>
            <person name="Baruah I.K."/>
            <person name="Amoako-Attah I."/>
            <person name="Bukari Y."/>
            <person name="Meinhardt L.W."/>
            <person name="Bailey B.A."/>
            <person name="Cohen S.P."/>
        </authorList>
    </citation>
    <scope>NUCLEOTIDE SEQUENCE [LARGE SCALE GENOMIC DNA]</scope>
    <source>
        <strain evidence="2 3">MS-2</strain>
    </source>
</reference>
<dbReference type="Gene3D" id="1.20.1280.50">
    <property type="match status" value="1"/>
</dbReference>
<evidence type="ECO:0000313" key="2">
    <source>
        <dbReference type="EMBL" id="KAL0064710.1"/>
    </source>
</evidence>
<comment type="caution">
    <text evidence="2">The sequence shown here is derived from an EMBL/GenBank/DDBJ whole genome shotgun (WGS) entry which is preliminary data.</text>
</comment>
<dbReference type="Proteomes" id="UP001437256">
    <property type="component" value="Unassembled WGS sequence"/>
</dbReference>
<dbReference type="Pfam" id="PF12937">
    <property type="entry name" value="F-box-like"/>
    <property type="match status" value="1"/>
</dbReference>
<proteinExistence type="predicted"/>